<dbReference type="InterPro" id="IPR012349">
    <property type="entry name" value="Split_barrel_FMN-bd"/>
</dbReference>
<proteinExistence type="inferred from homology"/>
<dbReference type="InterPro" id="IPR002563">
    <property type="entry name" value="Flavin_Rdtase-like_dom"/>
</dbReference>
<reference evidence="4" key="1">
    <citation type="submission" date="2021-04" db="EMBL/GenBank/DDBJ databases">
        <title>Genome seq and assembly of Streptomyces sp. RG38.</title>
        <authorList>
            <person name="Chhetri G."/>
        </authorList>
    </citation>
    <scope>NUCLEOTIDE SEQUENCE</scope>
    <source>
        <strain evidence="4">RG38</strain>
    </source>
</reference>
<dbReference type="InterPro" id="IPR050268">
    <property type="entry name" value="NADH-dep_flavin_reductase"/>
</dbReference>
<accession>A0A941B5Z5</accession>
<evidence type="ECO:0000256" key="1">
    <source>
        <dbReference type="ARBA" id="ARBA00008898"/>
    </source>
</evidence>
<gene>
    <name evidence="4" type="ORF">J5Y05_04925</name>
</gene>
<dbReference type="SUPFAM" id="SSF50475">
    <property type="entry name" value="FMN-binding split barrel"/>
    <property type="match status" value="1"/>
</dbReference>
<feature type="domain" description="Flavin reductase like" evidence="3">
    <location>
        <begin position="16"/>
        <end position="159"/>
    </location>
</feature>
<name>A0A941B5Z5_9ACTN</name>
<dbReference type="SMART" id="SM00903">
    <property type="entry name" value="Flavin_Reduct"/>
    <property type="match status" value="1"/>
</dbReference>
<protein>
    <submittedName>
        <fullName evidence="4">Flavin reductase family protein</fullName>
    </submittedName>
</protein>
<dbReference type="Gene3D" id="2.30.110.10">
    <property type="entry name" value="Electron Transport, Fmn-binding Protein, Chain A"/>
    <property type="match status" value="1"/>
</dbReference>
<evidence type="ECO:0000259" key="3">
    <source>
        <dbReference type="SMART" id="SM00903"/>
    </source>
</evidence>
<dbReference type="EMBL" id="JAGPNL010000001">
    <property type="protein sequence ID" value="MBQ0825853.1"/>
    <property type="molecule type" value="Genomic_DNA"/>
</dbReference>
<comment type="similarity">
    <text evidence="1">Belongs to the non-flavoprotein flavin reductase family.</text>
</comment>
<dbReference type="RefSeq" id="WP_210868493.1">
    <property type="nucleotide sequence ID" value="NZ_JAGPNL010000001.1"/>
</dbReference>
<keyword evidence="5" id="KW-1185">Reference proteome</keyword>
<dbReference type="AlphaFoldDB" id="A0A941B5Z5"/>
<evidence type="ECO:0000313" key="4">
    <source>
        <dbReference type="EMBL" id="MBQ0825853.1"/>
    </source>
</evidence>
<dbReference type="PANTHER" id="PTHR30466:SF11">
    <property type="entry name" value="FLAVIN-DEPENDENT MONOOXYGENASE, REDUCTASE SUBUNIT HSAB"/>
    <property type="match status" value="1"/>
</dbReference>
<sequence>MTHSSGTDVREYKAVLGHFCTGVTVVTSIDRGTPAGFTCQSFSALSLDPPLVLVCVRKESATWPGIRRSGRFAVSVLAAGQQAVGDRFARSGVDRFAGVDWRPSPAGMPFIDGALAWVECSVSEEIDAGDHTVVVAAVTALEAGTARDPLLFYRGRYLEHEPREAVTR</sequence>
<evidence type="ECO:0000313" key="5">
    <source>
        <dbReference type="Proteomes" id="UP000677875"/>
    </source>
</evidence>
<dbReference type="GO" id="GO:0010181">
    <property type="term" value="F:FMN binding"/>
    <property type="evidence" value="ECO:0007669"/>
    <property type="project" value="InterPro"/>
</dbReference>
<dbReference type="Pfam" id="PF01613">
    <property type="entry name" value="Flavin_Reduct"/>
    <property type="match status" value="1"/>
</dbReference>
<dbReference type="Proteomes" id="UP000677875">
    <property type="component" value="Unassembled WGS sequence"/>
</dbReference>
<organism evidence="4 5">
    <name type="scientific">Streptomyces tagetis</name>
    <dbReference type="NCBI Taxonomy" id="2820809"/>
    <lineage>
        <taxon>Bacteria</taxon>
        <taxon>Bacillati</taxon>
        <taxon>Actinomycetota</taxon>
        <taxon>Actinomycetes</taxon>
        <taxon>Kitasatosporales</taxon>
        <taxon>Streptomycetaceae</taxon>
        <taxon>Streptomyces</taxon>
    </lineage>
</organism>
<dbReference type="PANTHER" id="PTHR30466">
    <property type="entry name" value="FLAVIN REDUCTASE"/>
    <property type="match status" value="1"/>
</dbReference>
<evidence type="ECO:0000256" key="2">
    <source>
        <dbReference type="ARBA" id="ARBA00023002"/>
    </source>
</evidence>
<keyword evidence="2" id="KW-0560">Oxidoreductase</keyword>
<comment type="caution">
    <text evidence="4">The sequence shown here is derived from an EMBL/GenBank/DDBJ whole genome shotgun (WGS) entry which is preliminary data.</text>
</comment>
<dbReference type="GO" id="GO:0042602">
    <property type="term" value="F:riboflavin reductase (NADPH) activity"/>
    <property type="evidence" value="ECO:0007669"/>
    <property type="project" value="TreeGrafter"/>
</dbReference>